<dbReference type="InterPro" id="IPR000998">
    <property type="entry name" value="MAM_dom"/>
</dbReference>
<reference evidence="3" key="1">
    <citation type="submission" date="2021-02" db="EMBL/GenBank/DDBJ databases">
        <authorList>
            <person name="Nowell W R."/>
        </authorList>
    </citation>
    <scope>NUCLEOTIDE SEQUENCE</scope>
</reference>
<dbReference type="Proteomes" id="UP000681722">
    <property type="component" value="Unassembled WGS sequence"/>
</dbReference>
<proteinExistence type="predicted"/>
<dbReference type="AlphaFoldDB" id="A0A814WD46"/>
<dbReference type="InterPro" id="IPR013320">
    <property type="entry name" value="ConA-like_dom_sf"/>
</dbReference>
<evidence type="ECO:0000256" key="1">
    <source>
        <dbReference type="SAM" id="MobiDB-lite"/>
    </source>
</evidence>
<protein>
    <recommendedName>
        <fullName evidence="2">MAM domain-containing protein</fullName>
    </recommendedName>
</protein>
<feature type="domain" description="MAM" evidence="2">
    <location>
        <begin position="7"/>
        <end position="150"/>
    </location>
</feature>
<evidence type="ECO:0000313" key="5">
    <source>
        <dbReference type="Proteomes" id="UP000663829"/>
    </source>
</evidence>
<evidence type="ECO:0000313" key="3">
    <source>
        <dbReference type="EMBL" id="CAF1199729.1"/>
    </source>
</evidence>
<dbReference type="SMART" id="SM00137">
    <property type="entry name" value="MAM"/>
    <property type="match status" value="1"/>
</dbReference>
<dbReference type="InterPro" id="IPR051560">
    <property type="entry name" value="MAM_domain-containing"/>
</dbReference>
<dbReference type="SUPFAM" id="SSF49899">
    <property type="entry name" value="Concanavalin A-like lectins/glucanases"/>
    <property type="match status" value="3"/>
</dbReference>
<dbReference type="PANTHER" id="PTHR23282">
    <property type="entry name" value="APICAL ENDOSOMAL GLYCOPROTEIN PRECURSOR"/>
    <property type="match status" value="1"/>
</dbReference>
<dbReference type="GO" id="GO:0016020">
    <property type="term" value="C:membrane"/>
    <property type="evidence" value="ECO:0007669"/>
    <property type="project" value="InterPro"/>
</dbReference>
<feature type="domain" description="MAM" evidence="2">
    <location>
        <begin position="350"/>
        <end position="518"/>
    </location>
</feature>
<dbReference type="EMBL" id="CAJOBC010008539">
    <property type="protein sequence ID" value="CAF3964309.1"/>
    <property type="molecule type" value="Genomic_DNA"/>
</dbReference>
<sequence>MKKSQQLICNFEDNCDDFIVDSSWGLTNGFNPTPLNYDHTYYNESGHYIFYIPIQRPYTYSKISSKTWIEPPSDKVMCLNLYYYAPQVVPFYIDIVRGDQGELINTVETIQTPALNWTLVSVTLPSEKIKINIKLNSTTGVLLFDDISIDYCIGPLPSPTKSLYNCDFESDTCGIVTLANYPYLWNQTIASDAITKDPYAPLTDFTYKNSSGHYYWSDTKQYQRVIGGAGYFATPSLILPSNITSYCLNFEYYAFGPRQQNSNLRVLAWTKSTTNVLYRLWPPPSQSQYSYRNDQWTWGIINLPIGEYSLLFRIDNQDIVPSSFAIDNLNVTTCQYPLTTLNNYSTVLSFSCNFDDNNECGMENWYDTLQPDPLAKNYTLQNGNTIPDKDLGPLIDHTTGTEDGSFLYWHNTLPYEPNVHGRMQTLRIETNAGSCVRFSYYVKSKGTNNGTLISAYAAGCYGKYLWLLELDDSKGWQTITASFGAYACTEAVYFEIKQSTIAPVAYAIDDIMVDQCTNLPALSTTTVTTSTTSTTSTTHTTSNQTSTTSTTGSTSITITTSTSSQTTSATSTFTSIASSTRNEAVQNKINLKNALLSMSFFIIFM</sequence>
<dbReference type="PROSITE" id="PS50060">
    <property type="entry name" value="MAM_2"/>
    <property type="match status" value="3"/>
</dbReference>
<feature type="domain" description="MAM" evidence="2">
    <location>
        <begin position="164"/>
        <end position="336"/>
    </location>
</feature>
<comment type="caution">
    <text evidence="3">The sequence shown here is derived from an EMBL/GenBank/DDBJ whole genome shotgun (WGS) entry which is preliminary data.</text>
</comment>
<dbReference type="Pfam" id="PF00629">
    <property type="entry name" value="MAM"/>
    <property type="match status" value="3"/>
</dbReference>
<name>A0A814WD46_9BILA</name>
<dbReference type="EMBL" id="CAJNOQ010008538">
    <property type="protein sequence ID" value="CAF1199729.1"/>
    <property type="molecule type" value="Genomic_DNA"/>
</dbReference>
<accession>A0A814WD46</accession>
<dbReference type="OrthoDB" id="9990420at2759"/>
<dbReference type="Proteomes" id="UP000663829">
    <property type="component" value="Unassembled WGS sequence"/>
</dbReference>
<feature type="region of interest" description="Disordered" evidence="1">
    <location>
        <begin position="529"/>
        <end position="554"/>
    </location>
</feature>
<dbReference type="PANTHER" id="PTHR23282:SF142">
    <property type="entry name" value="MAM DOMAIN-CONTAINING PROTEIN"/>
    <property type="match status" value="1"/>
</dbReference>
<dbReference type="Gene3D" id="2.60.120.200">
    <property type="match status" value="3"/>
</dbReference>
<gene>
    <name evidence="3" type="ORF">GPM918_LOCUS23657</name>
    <name evidence="4" type="ORF">SRO942_LOCUS23656</name>
</gene>
<keyword evidence="5" id="KW-1185">Reference proteome</keyword>
<evidence type="ECO:0000259" key="2">
    <source>
        <dbReference type="PROSITE" id="PS50060"/>
    </source>
</evidence>
<organism evidence="3 5">
    <name type="scientific">Didymodactylos carnosus</name>
    <dbReference type="NCBI Taxonomy" id="1234261"/>
    <lineage>
        <taxon>Eukaryota</taxon>
        <taxon>Metazoa</taxon>
        <taxon>Spiralia</taxon>
        <taxon>Gnathifera</taxon>
        <taxon>Rotifera</taxon>
        <taxon>Eurotatoria</taxon>
        <taxon>Bdelloidea</taxon>
        <taxon>Philodinida</taxon>
        <taxon>Philodinidae</taxon>
        <taxon>Didymodactylos</taxon>
    </lineage>
</organism>
<evidence type="ECO:0000313" key="4">
    <source>
        <dbReference type="EMBL" id="CAF3964309.1"/>
    </source>
</evidence>